<evidence type="ECO:0000259" key="2">
    <source>
        <dbReference type="PROSITE" id="PS50883"/>
    </source>
</evidence>
<organism evidence="4 5">
    <name type="scientific">Marinomonas profundi</name>
    <dbReference type="NCBI Taxonomy" id="2726122"/>
    <lineage>
        <taxon>Bacteria</taxon>
        <taxon>Pseudomonadati</taxon>
        <taxon>Pseudomonadota</taxon>
        <taxon>Gammaproteobacteria</taxon>
        <taxon>Oceanospirillales</taxon>
        <taxon>Oceanospirillaceae</taxon>
        <taxon>Marinomonas</taxon>
    </lineage>
</organism>
<dbReference type="Proteomes" id="UP000586067">
    <property type="component" value="Unassembled WGS sequence"/>
</dbReference>
<dbReference type="PROSITE" id="PS51257">
    <property type="entry name" value="PROKAR_LIPOPROTEIN"/>
    <property type="match status" value="1"/>
</dbReference>
<dbReference type="Pfam" id="PF00990">
    <property type="entry name" value="GGDEF"/>
    <property type="match status" value="1"/>
</dbReference>
<dbReference type="InterPro" id="IPR035919">
    <property type="entry name" value="EAL_sf"/>
</dbReference>
<dbReference type="EMBL" id="JABAEK010000016">
    <property type="protein sequence ID" value="NLQ18595.1"/>
    <property type="molecule type" value="Genomic_DNA"/>
</dbReference>
<dbReference type="AlphaFoldDB" id="A0A847R3R7"/>
<dbReference type="InterPro" id="IPR052155">
    <property type="entry name" value="Biofilm_reg_signaling"/>
</dbReference>
<dbReference type="PROSITE" id="PS50883">
    <property type="entry name" value="EAL"/>
    <property type="match status" value="1"/>
</dbReference>
<dbReference type="SUPFAM" id="SSF55073">
    <property type="entry name" value="Nucleotide cyclase"/>
    <property type="match status" value="1"/>
</dbReference>
<dbReference type="InterPro" id="IPR043128">
    <property type="entry name" value="Rev_trsase/Diguanyl_cyclase"/>
</dbReference>
<evidence type="ECO:0000313" key="4">
    <source>
        <dbReference type="EMBL" id="NLQ18595.1"/>
    </source>
</evidence>
<dbReference type="SMART" id="SM00267">
    <property type="entry name" value="GGDEF"/>
    <property type="match status" value="1"/>
</dbReference>
<dbReference type="Gene3D" id="3.20.20.450">
    <property type="entry name" value="EAL domain"/>
    <property type="match status" value="1"/>
</dbReference>
<dbReference type="Pfam" id="PF00563">
    <property type="entry name" value="EAL"/>
    <property type="match status" value="1"/>
</dbReference>
<evidence type="ECO:0000256" key="1">
    <source>
        <dbReference type="SAM" id="Phobius"/>
    </source>
</evidence>
<feature type="domain" description="EAL" evidence="2">
    <location>
        <begin position="514"/>
        <end position="766"/>
    </location>
</feature>
<dbReference type="RefSeq" id="WP_168826497.1">
    <property type="nucleotide sequence ID" value="NZ_CP073013.1"/>
</dbReference>
<dbReference type="InterPro" id="IPR000160">
    <property type="entry name" value="GGDEF_dom"/>
</dbReference>
<dbReference type="CDD" id="cd01949">
    <property type="entry name" value="GGDEF"/>
    <property type="match status" value="1"/>
</dbReference>
<dbReference type="PROSITE" id="PS50887">
    <property type="entry name" value="GGDEF"/>
    <property type="match status" value="1"/>
</dbReference>
<dbReference type="PANTHER" id="PTHR44757">
    <property type="entry name" value="DIGUANYLATE CYCLASE DGCP"/>
    <property type="match status" value="1"/>
</dbReference>
<dbReference type="PANTHER" id="PTHR44757:SF2">
    <property type="entry name" value="BIOFILM ARCHITECTURE MAINTENANCE PROTEIN MBAA"/>
    <property type="match status" value="1"/>
</dbReference>
<dbReference type="SUPFAM" id="SSF141868">
    <property type="entry name" value="EAL domain-like"/>
    <property type="match status" value="1"/>
</dbReference>
<name>A0A847R3R7_9GAMM</name>
<proteinExistence type="predicted"/>
<dbReference type="InterPro" id="IPR029787">
    <property type="entry name" value="Nucleotide_cyclase"/>
</dbReference>
<reference evidence="4 5" key="1">
    <citation type="submission" date="2020-04" db="EMBL/GenBank/DDBJ databases">
        <title>Marinomonas sp. M1K-6 isolated from the deep seawater of the Mariana Trench.</title>
        <authorList>
            <person name="Li Y."/>
        </authorList>
    </citation>
    <scope>NUCLEOTIDE SEQUENCE [LARGE SCALE GENOMIC DNA]</scope>
    <source>
        <strain evidence="4 5">M1K-6</strain>
    </source>
</reference>
<evidence type="ECO:0000313" key="5">
    <source>
        <dbReference type="Proteomes" id="UP000586067"/>
    </source>
</evidence>
<accession>A0A847R3R7</accession>
<keyword evidence="1" id="KW-0812">Transmembrane</keyword>
<dbReference type="NCBIfam" id="TIGR00254">
    <property type="entry name" value="GGDEF"/>
    <property type="match status" value="1"/>
</dbReference>
<dbReference type="CDD" id="cd01948">
    <property type="entry name" value="EAL"/>
    <property type="match status" value="1"/>
</dbReference>
<evidence type="ECO:0000259" key="3">
    <source>
        <dbReference type="PROSITE" id="PS50887"/>
    </source>
</evidence>
<keyword evidence="1" id="KW-0472">Membrane</keyword>
<gene>
    <name evidence="4" type="ORF">HGG82_13360</name>
</gene>
<dbReference type="InterPro" id="IPR001633">
    <property type="entry name" value="EAL_dom"/>
</dbReference>
<feature type="domain" description="GGDEF" evidence="3">
    <location>
        <begin position="367"/>
        <end position="505"/>
    </location>
</feature>
<dbReference type="Gene3D" id="6.10.340.10">
    <property type="match status" value="1"/>
</dbReference>
<feature type="transmembrane region" description="Helical" evidence="1">
    <location>
        <begin position="251"/>
        <end position="277"/>
    </location>
</feature>
<dbReference type="Gene3D" id="3.30.70.270">
    <property type="match status" value="1"/>
</dbReference>
<comment type="caution">
    <text evidence="4">The sequence shown here is derived from an EMBL/GenBank/DDBJ whole genome shotgun (WGS) entry which is preliminary data.</text>
</comment>
<sequence>MSLNKRLALLLLPIIIIGYGCATFLIYYYQKSHIVELEQAKLDQRMFQLQAVFKEEAATADHLMALFLEGHYLSDFLLHAPSTYRDTALSQSVSSLISQTRLNKSSRIAFSLFSGNGSPLFYYERSADPFATISDEQYAVSRQMLDSHTISDWVFFHQALPSQVVSARLLDRVGLLPFKGRDIDDSIQLSFSVQLDAFSSHLSDLATAYKTAPVWTERHTRPEAILTHTVALSSTQYLTITPDQAALNASMFGFLIKLMFIAAVLAVFTYWLLIFLISRFITAPISQLDKELTQVMHYQKENISPSLSNSEMGRLSNKFYELFEQLQNNLKKTHEMAITDTLTSLPNRFRFYEYAKHVLLTAEQSKEYVSLVYIDIDNFKFVNDKLGHEAGDNLLCFLAEDLHRLLLPIQQQYGGCMVSRLSGDEFAIVLTHHLPEEVDQLAQSIVELFEGGYESDDYYFPVSASMGIASYPVDGHSLKALIANADMAMYHAKRSGKNRYKHYSASIAAEARRKKSIEDQLKTLDCEKEFSLVYMPYTCANDQVKGFEVLIRWHSSELGHVHPEEFIPIAEQTGTYAKIDHWVFETAFKSLPQVRAIFGEACLLSINISAAELGHHVVLERLIELKALYGIDDSSIELELTETFGYVQTDSVFDVLNGLQEAGFNIAIDDFGVGYTPLLHMIDYPVNKVKLDKVLTARVTDSDYAKLLPPLIQLCHLQAIAVTAEGIENEHQLASLKAAGCDFFQGYWLSKPMPFDELARWHEGYQSRQINLDKPI</sequence>
<protein>
    <submittedName>
        <fullName evidence="4">EAL domain-containing protein</fullName>
    </submittedName>
</protein>
<feature type="transmembrane region" description="Helical" evidence="1">
    <location>
        <begin position="7"/>
        <end position="29"/>
    </location>
</feature>
<dbReference type="SMART" id="SM00052">
    <property type="entry name" value="EAL"/>
    <property type="match status" value="1"/>
</dbReference>
<keyword evidence="5" id="KW-1185">Reference proteome</keyword>
<keyword evidence="1" id="KW-1133">Transmembrane helix</keyword>